<dbReference type="Proteomes" id="UP000001058">
    <property type="component" value="Unassembled WGS sequence"/>
</dbReference>
<organism evidence="3">
    <name type="scientific">Volvox carteri f. nagariensis</name>
    <dbReference type="NCBI Taxonomy" id="3068"/>
    <lineage>
        <taxon>Eukaryota</taxon>
        <taxon>Viridiplantae</taxon>
        <taxon>Chlorophyta</taxon>
        <taxon>core chlorophytes</taxon>
        <taxon>Chlorophyceae</taxon>
        <taxon>CS clade</taxon>
        <taxon>Chlamydomonadales</taxon>
        <taxon>Volvocaceae</taxon>
        <taxon>Volvox</taxon>
    </lineage>
</organism>
<keyword evidence="3" id="KW-1185">Reference proteome</keyword>
<reference evidence="2 3" key="1">
    <citation type="journal article" date="2010" name="Science">
        <title>Genomic analysis of organismal complexity in the multicellular green alga Volvox carteri.</title>
        <authorList>
            <person name="Prochnik S.E."/>
            <person name="Umen J."/>
            <person name="Nedelcu A.M."/>
            <person name="Hallmann A."/>
            <person name="Miller S.M."/>
            <person name="Nishii I."/>
            <person name="Ferris P."/>
            <person name="Kuo A."/>
            <person name="Mitros T."/>
            <person name="Fritz-Laylin L.K."/>
            <person name="Hellsten U."/>
            <person name="Chapman J."/>
            <person name="Simakov O."/>
            <person name="Rensing S.A."/>
            <person name="Terry A."/>
            <person name="Pangilinan J."/>
            <person name="Kapitonov V."/>
            <person name="Jurka J."/>
            <person name="Salamov A."/>
            <person name="Shapiro H."/>
            <person name="Schmutz J."/>
            <person name="Grimwood J."/>
            <person name="Lindquist E."/>
            <person name="Lucas S."/>
            <person name="Grigoriev I.V."/>
            <person name="Schmitt R."/>
            <person name="Kirk D."/>
            <person name="Rokhsar D.S."/>
        </authorList>
    </citation>
    <scope>NUCLEOTIDE SEQUENCE [LARGE SCALE GENOMIC DNA]</scope>
    <source>
        <strain evidence="3">f. Nagariensis / Eve</strain>
    </source>
</reference>
<dbReference type="AlphaFoldDB" id="D8UKN5"/>
<dbReference type="EMBL" id="GL378452">
    <property type="protein sequence ID" value="EFJ39720.1"/>
    <property type="molecule type" value="Genomic_DNA"/>
</dbReference>
<evidence type="ECO:0000313" key="3">
    <source>
        <dbReference type="Proteomes" id="UP000001058"/>
    </source>
</evidence>
<evidence type="ECO:0000256" key="1">
    <source>
        <dbReference type="SAM" id="SignalP"/>
    </source>
</evidence>
<dbReference type="GeneID" id="9626190"/>
<gene>
    <name evidence="2" type="ORF">VOLCADRAFT_100623</name>
</gene>
<sequence>MAIIIVTLCHRFILRAKALLGLVGAACRASTIHEFWRELKACSPWPVDHQLRASHPQQLHLVIACSPWPVDHQLRASHPQQLHLVIHMKNTQHLILAARHVRSEWAQPIPQSRVHHLGMHGAMGMFCWAHRYLGMAGRLLGQGSYSQYLWVLTMP</sequence>
<evidence type="ECO:0008006" key="4">
    <source>
        <dbReference type="Google" id="ProtNLM"/>
    </source>
</evidence>
<feature type="chain" id="PRO_5003124616" description="Secreted protein" evidence="1">
    <location>
        <begin position="19"/>
        <end position="155"/>
    </location>
</feature>
<dbReference type="KEGG" id="vcn:VOLCADRAFT_100623"/>
<proteinExistence type="predicted"/>
<dbReference type="InParanoid" id="D8UKN5"/>
<protein>
    <recommendedName>
        <fullName evidence="4">Secreted protein</fullName>
    </recommendedName>
</protein>
<accession>D8UKN5</accession>
<evidence type="ECO:0000313" key="2">
    <source>
        <dbReference type="EMBL" id="EFJ39720.1"/>
    </source>
</evidence>
<name>D8UKN5_VOLCA</name>
<feature type="signal peptide" evidence="1">
    <location>
        <begin position="1"/>
        <end position="18"/>
    </location>
</feature>
<dbReference type="RefSeq" id="XP_002959227.1">
    <property type="nucleotide sequence ID" value="XM_002959181.1"/>
</dbReference>
<keyword evidence="1" id="KW-0732">Signal</keyword>